<evidence type="ECO:0000313" key="3">
    <source>
        <dbReference type="Proteomes" id="UP000603904"/>
    </source>
</evidence>
<keyword evidence="3" id="KW-1185">Reference proteome</keyword>
<proteinExistence type="predicted"/>
<dbReference type="Pfam" id="PF18145">
    <property type="entry name" value="SAVED"/>
    <property type="match status" value="1"/>
</dbReference>
<evidence type="ECO:0000259" key="1">
    <source>
        <dbReference type="Pfam" id="PF18145"/>
    </source>
</evidence>
<organism evidence="2 3">
    <name type="scientific">Microbispora corallina</name>
    <dbReference type="NCBI Taxonomy" id="83302"/>
    <lineage>
        <taxon>Bacteria</taxon>
        <taxon>Bacillati</taxon>
        <taxon>Actinomycetota</taxon>
        <taxon>Actinomycetes</taxon>
        <taxon>Streptosporangiales</taxon>
        <taxon>Streptosporangiaceae</taxon>
        <taxon>Microbispora</taxon>
    </lineage>
</organism>
<name>A0ABQ4GAD8_9ACTN</name>
<gene>
    <name evidence="2" type="ORF">Mco01_70440</name>
</gene>
<evidence type="ECO:0000313" key="2">
    <source>
        <dbReference type="EMBL" id="GIH44044.1"/>
    </source>
</evidence>
<dbReference type="RefSeq" id="WP_204061073.1">
    <property type="nucleotide sequence ID" value="NZ_BAAAGP010000040.1"/>
</dbReference>
<feature type="domain" description="SMODS-associated and fused to various effectors" evidence="1">
    <location>
        <begin position="315"/>
        <end position="487"/>
    </location>
</feature>
<comment type="caution">
    <text evidence="2">The sequence shown here is derived from an EMBL/GenBank/DDBJ whole genome shotgun (WGS) entry which is preliminary data.</text>
</comment>
<accession>A0ABQ4GAD8</accession>
<dbReference type="NCBIfam" id="NF033611">
    <property type="entry name" value="SAVED"/>
    <property type="match status" value="1"/>
</dbReference>
<protein>
    <recommendedName>
        <fullName evidence="1">SMODS-associated and fused to various effectors domain-containing protein</fullName>
    </recommendedName>
</protein>
<dbReference type="EMBL" id="BOOC01000050">
    <property type="protein sequence ID" value="GIH44044.1"/>
    <property type="molecule type" value="Genomic_DNA"/>
</dbReference>
<sequence length="489" mass="52615">MTALPTPSATGVRIAGDMYQWQLAWLGCVTAVRDASAHTPNPVVAVGVEVDGTGNLDDVVLYRVTPPHTYAQVKYTVDSSSPANTEYLLKSSDSGGPSILNKIAKTWRSLSADGTPVDLAIITNRFPDPRDPLISVRDSRTQLLMPKAGQGGSRSEKGRARQQWAVNAELSEAELCDLLGVLRFDLARDVSHLHDHLQLLMLAAGLRTEDPAIHVGADWVAREVRDGQRKLTLTAIKEAIESLQLTAGPVRSVVSIATLKPDPAATEADYAIDWVDRFDGASAYSKRRPLAPATWFQLQEEIEAAPSRLPPGATAVAVTGSLRLAPAFLTGTAFRMVTGADIAVLQRGQLWSSAAPYDTGLVPVQEDYEIGQGSDLAVAIAVATDPTEDVLRFLRQQGVPVSRLLVFRPPTGAKDNAVPNAAMANALAVGIRDTLRRASGGAARIHLFQAGPMGLALLLGHRWNRLRPTVVYEDVATEWVYEEAFTIDA</sequence>
<dbReference type="Proteomes" id="UP000603904">
    <property type="component" value="Unassembled WGS sequence"/>
</dbReference>
<dbReference type="InterPro" id="IPR040836">
    <property type="entry name" value="SAVED"/>
</dbReference>
<reference evidence="2 3" key="1">
    <citation type="submission" date="2021-01" db="EMBL/GenBank/DDBJ databases">
        <title>Whole genome shotgun sequence of Microbispora corallina NBRC 16416.</title>
        <authorList>
            <person name="Komaki H."/>
            <person name="Tamura T."/>
        </authorList>
    </citation>
    <scope>NUCLEOTIDE SEQUENCE [LARGE SCALE GENOMIC DNA]</scope>
    <source>
        <strain evidence="2 3">NBRC 16416</strain>
    </source>
</reference>